<dbReference type="Proteomes" id="UP001075354">
    <property type="component" value="Chromosome 3"/>
</dbReference>
<dbReference type="FunFam" id="2.40.100.10:FF:000025">
    <property type="entry name" value="Peptidyl-prolyl cis-trans isomerase CYP19-2"/>
    <property type="match status" value="1"/>
</dbReference>
<dbReference type="GO" id="GO:0006457">
    <property type="term" value="P:protein folding"/>
    <property type="evidence" value="ECO:0007669"/>
    <property type="project" value="TreeGrafter"/>
</dbReference>
<dbReference type="Gene3D" id="1.10.150.160">
    <property type="match status" value="1"/>
</dbReference>
<evidence type="ECO:0000256" key="3">
    <source>
        <dbReference type="ARBA" id="ARBA00023235"/>
    </source>
</evidence>
<dbReference type="AlphaFoldDB" id="A0AAV7XWN3"/>
<feature type="domain" description="PPIase cyclophilin-type" evidence="6">
    <location>
        <begin position="46"/>
        <end position="198"/>
    </location>
</feature>
<dbReference type="InterPro" id="IPR029000">
    <property type="entry name" value="Cyclophilin-like_dom_sf"/>
</dbReference>
<feature type="region of interest" description="Disordered" evidence="5">
    <location>
        <begin position="1"/>
        <end position="25"/>
    </location>
</feature>
<dbReference type="PRINTS" id="PR00153">
    <property type="entry name" value="CSAPPISMRASE"/>
</dbReference>
<dbReference type="PANTHER" id="PTHR11071:SF561">
    <property type="entry name" value="PEPTIDYL-PROLYL CIS-TRANS ISOMERASE D-RELATED"/>
    <property type="match status" value="1"/>
</dbReference>
<dbReference type="Gene3D" id="2.40.100.10">
    <property type="entry name" value="Cyclophilin-like"/>
    <property type="match status" value="1"/>
</dbReference>
<protein>
    <recommendedName>
        <fullName evidence="4">Peptidyl-prolyl cis-trans isomerase</fullName>
        <shortName evidence="4">PPIase</shortName>
        <ecNumber evidence="4">5.2.1.8</ecNumber>
    </recommendedName>
</protein>
<keyword evidence="3 4" id="KW-0413">Isomerase</keyword>
<keyword evidence="2 4" id="KW-0697">Rotamase</keyword>
<dbReference type="Pfam" id="PF00160">
    <property type="entry name" value="Pro_isomerase"/>
    <property type="match status" value="1"/>
</dbReference>
<gene>
    <name evidence="7" type="ORF">ONE63_006460</name>
</gene>
<dbReference type="InterPro" id="IPR002130">
    <property type="entry name" value="Cyclophilin-type_PPIase_dom"/>
</dbReference>
<evidence type="ECO:0000313" key="7">
    <source>
        <dbReference type="EMBL" id="KAJ1529706.1"/>
    </source>
</evidence>
<evidence type="ECO:0000259" key="6">
    <source>
        <dbReference type="PROSITE" id="PS50072"/>
    </source>
</evidence>
<evidence type="ECO:0000256" key="1">
    <source>
        <dbReference type="ARBA" id="ARBA00000971"/>
    </source>
</evidence>
<proteinExistence type="inferred from homology"/>
<dbReference type="PROSITE" id="PS50072">
    <property type="entry name" value="CSA_PPIASE_2"/>
    <property type="match status" value="1"/>
</dbReference>
<accession>A0AAV7XWN3</accession>
<dbReference type="PANTHER" id="PTHR11071">
    <property type="entry name" value="PEPTIDYL-PROLYL CIS-TRANS ISOMERASE"/>
    <property type="match status" value="1"/>
</dbReference>
<reference evidence="7" key="1">
    <citation type="submission" date="2022-12" db="EMBL/GenBank/DDBJ databases">
        <title>Chromosome-level genome assembly of the bean flower thrips Megalurothrips usitatus.</title>
        <authorList>
            <person name="Ma L."/>
            <person name="Liu Q."/>
            <person name="Li H."/>
            <person name="Cai W."/>
        </authorList>
    </citation>
    <scope>NUCLEOTIDE SEQUENCE</scope>
    <source>
        <strain evidence="7">Cailab_2022a</strain>
    </source>
</reference>
<dbReference type="EMBL" id="JAPTSV010000003">
    <property type="protein sequence ID" value="KAJ1529706.1"/>
    <property type="molecule type" value="Genomic_DNA"/>
</dbReference>
<dbReference type="GO" id="GO:0003755">
    <property type="term" value="F:peptidyl-prolyl cis-trans isomerase activity"/>
    <property type="evidence" value="ECO:0007669"/>
    <property type="project" value="UniProtKB-UniRule"/>
</dbReference>
<keyword evidence="8" id="KW-1185">Reference proteome</keyword>
<organism evidence="7 8">
    <name type="scientific">Megalurothrips usitatus</name>
    <name type="common">bean blossom thrips</name>
    <dbReference type="NCBI Taxonomy" id="439358"/>
    <lineage>
        <taxon>Eukaryota</taxon>
        <taxon>Metazoa</taxon>
        <taxon>Ecdysozoa</taxon>
        <taxon>Arthropoda</taxon>
        <taxon>Hexapoda</taxon>
        <taxon>Insecta</taxon>
        <taxon>Pterygota</taxon>
        <taxon>Neoptera</taxon>
        <taxon>Paraneoptera</taxon>
        <taxon>Thysanoptera</taxon>
        <taxon>Terebrantia</taxon>
        <taxon>Thripoidea</taxon>
        <taxon>Thripidae</taxon>
        <taxon>Megalurothrips</taxon>
    </lineage>
</organism>
<comment type="catalytic activity">
    <reaction evidence="1 4">
        <text>[protein]-peptidylproline (omega=180) = [protein]-peptidylproline (omega=0)</text>
        <dbReference type="Rhea" id="RHEA:16237"/>
        <dbReference type="Rhea" id="RHEA-COMP:10747"/>
        <dbReference type="Rhea" id="RHEA-COMP:10748"/>
        <dbReference type="ChEBI" id="CHEBI:83833"/>
        <dbReference type="ChEBI" id="CHEBI:83834"/>
        <dbReference type="EC" id="5.2.1.8"/>
    </reaction>
</comment>
<comment type="caution">
    <text evidence="7">The sequence shown here is derived from an EMBL/GenBank/DDBJ whole genome shotgun (WGS) entry which is preliminary data.</text>
</comment>
<evidence type="ECO:0000256" key="4">
    <source>
        <dbReference type="RuleBase" id="RU363019"/>
    </source>
</evidence>
<dbReference type="EC" id="5.2.1.8" evidence="4"/>
<comment type="similarity">
    <text evidence="4">Belongs to the cyclophilin-type PPIase family.</text>
</comment>
<dbReference type="SUPFAM" id="SSF50891">
    <property type="entry name" value="Cyclophilin-like"/>
    <property type="match status" value="1"/>
</dbReference>
<name>A0AAV7XWN3_9NEOP</name>
<comment type="function">
    <text evidence="4">PPIases accelerate the folding of proteins. It catalyzes the cis-trans isomerization of proline imidic peptide bonds in oligopeptides.</text>
</comment>
<dbReference type="GO" id="GO:0016018">
    <property type="term" value="F:cyclosporin A binding"/>
    <property type="evidence" value="ECO:0007669"/>
    <property type="project" value="TreeGrafter"/>
</dbReference>
<dbReference type="GO" id="GO:0005737">
    <property type="term" value="C:cytoplasm"/>
    <property type="evidence" value="ECO:0007669"/>
    <property type="project" value="TreeGrafter"/>
</dbReference>
<evidence type="ECO:0000256" key="5">
    <source>
        <dbReference type="SAM" id="MobiDB-lite"/>
    </source>
</evidence>
<sequence>MQKRPQDEADVADKSESSQLAEPEKTDKTYAFMDLVEIKAESKKRRKLGRVVYELYNNITPRTCENFLQICKGNKMGLAGKPLCYKGSKIHKVVPRFCVQGGDITNFDGSGGESIYGPTFEDESFDLELQAGVIGMASSGNTNSSQFFIACDAFPHLQSVHVGFGRVVKGFKIFQEISEFDHVDNCPVNKIVIDDCGELPANSAQWNYWESDGQDVYPPYPEDWEPKEEVTSKNWAREVVEAIKIIKDCGNQYISNYDYDTASQKYLKALRYLDW</sequence>
<evidence type="ECO:0000313" key="8">
    <source>
        <dbReference type="Proteomes" id="UP001075354"/>
    </source>
</evidence>
<evidence type="ECO:0000256" key="2">
    <source>
        <dbReference type="ARBA" id="ARBA00023110"/>
    </source>
</evidence>